<feature type="transmembrane region" description="Helical" evidence="1">
    <location>
        <begin position="388"/>
        <end position="406"/>
    </location>
</feature>
<keyword evidence="1" id="KW-0812">Transmembrane</keyword>
<reference evidence="3 4" key="1">
    <citation type="submission" date="2017-02" db="EMBL/GenBank/DDBJ databases">
        <title>Genomic diversity within the haloalkaliphilic genus Thioalkalivibrio.</title>
        <authorList>
            <person name="Ahn A.-C."/>
            <person name="Meier-Kolthoff J."/>
            <person name="Overmars L."/>
            <person name="Richter M."/>
            <person name="Woyke T."/>
            <person name="Sorokin D.Y."/>
            <person name="Muyzer G."/>
        </authorList>
    </citation>
    <scope>NUCLEOTIDE SEQUENCE [LARGE SCALE GENOMIC DNA]</scope>
    <source>
        <strain evidence="3 4">HL17</strain>
    </source>
</reference>
<accession>A0A1V2ZY92</accession>
<keyword evidence="1" id="KW-1133">Transmembrane helix</keyword>
<dbReference type="EMBL" id="MUZR01000024">
    <property type="protein sequence ID" value="OOC10046.1"/>
    <property type="molecule type" value="Genomic_DNA"/>
</dbReference>
<dbReference type="InterPro" id="IPR012931">
    <property type="entry name" value="TraG_N_Proteobacteria"/>
</dbReference>
<organism evidence="3 4">
    <name type="scientific">Thioalkalivibrio halophilus</name>
    <dbReference type="NCBI Taxonomy" id="252474"/>
    <lineage>
        <taxon>Bacteria</taxon>
        <taxon>Pseudomonadati</taxon>
        <taxon>Pseudomonadota</taxon>
        <taxon>Gammaproteobacteria</taxon>
        <taxon>Chromatiales</taxon>
        <taxon>Ectothiorhodospiraceae</taxon>
        <taxon>Thioalkalivibrio</taxon>
    </lineage>
</organism>
<dbReference type="STRING" id="252474.B1A74_07630"/>
<feature type="transmembrane region" description="Helical" evidence="1">
    <location>
        <begin position="361"/>
        <end position="382"/>
    </location>
</feature>
<name>A0A1V2ZY92_9GAMM</name>
<evidence type="ECO:0000313" key="3">
    <source>
        <dbReference type="EMBL" id="OOC10046.1"/>
    </source>
</evidence>
<protein>
    <submittedName>
        <fullName evidence="3">Conjugal transfer protein TraG</fullName>
    </submittedName>
</protein>
<sequence length="510" mass="55449">MTVGHPLEAFTTIFGWMQFQNLWDILVFSGIAFIPFLIIVIRAFVDNYTGQEAKAGSRKSVHMMEVEIVKALSVVVLAAQPIWPLTLSELEFENTCGQVPDISSIEDTTYSTTFDLSNASVPVWWYGTMAISKGITGAAIAGIGCPEEMVRTRLTIDEQRISDPEVAQNVQRFTNECFIPARSRFQRERPDVDSLLATHGTDDPEFIGSRVYLQTDGFYDRYRAGSPVHGFDYNPARDDPDYNEGAEPPYGRPSCEDWWSGNGGPGLRQQILDEMETSTFEGIRDRVSGFFGTSDEEIEDRMIRRMVDQAAVNAPIATSELINTDSGGGVFATIAAGIGLGAQEMFSHGPMMLTIREAAPIVQSFLLMGIYMLLPILLVLSLYSWGPVFIATASILTITFWTYLWAISRWLEDNMMAALYPSTGSYMASSFGSLLSADGGTKASILSMAIGFLHIGLPVLFSMIVGWAGYKVADSVAAGDKTTGSMANAGPAAASAAGSAAGRFASRGKK</sequence>
<feature type="transmembrane region" description="Helical" evidence="1">
    <location>
        <begin position="66"/>
        <end position="83"/>
    </location>
</feature>
<feature type="transmembrane region" description="Helical" evidence="1">
    <location>
        <begin position="443"/>
        <end position="465"/>
    </location>
</feature>
<dbReference type="Pfam" id="PF07916">
    <property type="entry name" value="TraG_N"/>
    <property type="match status" value="1"/>
</dbReference>
<keyword evidence="4" id="KW-1185">Reference proteome</keyword>
<comment type="caution">
    <text evidence="3">The sequence shown here is derived from an EMBL/GenBank/DDBJ whole genome shotgun (WGS) entry which is preliminary data.</text>
</comment>
<proteinExistence type="predicted"/>
<feature type="domain" description="TraG N-terminal Proteobacteria" evidence="2">
    <location>
        <begin position="9"/>
        <end position="477"/>
    </location>
</feature>
<feature type="transmembrane region" description="Helical" evidence="1">
    <location>
        <begin position="25"/>
        <end position="45"/>
    </location>
</feature>
<evidence type="ECO:0000256" key="1">
    <source>
        <dbReference type="SAM" id="Phobius"/>
    </source>
</evidence>
<keyword evidence="1" id="KW-0472">Membrane</keyword>
<dbReference type="AlphaFoldDB" id="A0A1V2ZY92"/>
<dbReference type="OrthoDB" id="5645662at2"/>
<dbReference type="RefSeq" id="WP_077244259.1">
    <property type="nucleotide sequence ID" value="NZ_MUZR01000024.1"/>
</dbReference>
<dbReference type="Proteomes" id="UP000189177">
    <property type="component" value="Unassembled WGS sequence"/>
</dbReference>
<gene>
    <name evidence="3" type="ORF">B1A74_07630</name>
</gene>
<evidence type="ECO:0000313" key="4">
    <source>
        <dbReference type="Proteomes" id="UP000189177"/>
    </source>
</evidence>
<evidence type="ECO:0000259" key="2">
    <source>
        <dbReference type="Pfam" id="PF07916"/>
    </source>
</evidence>
<feature type="transmembrane region" description="Helical" evidence="1">
    <location>
        <begin position="123"/>
        <end position="145"/>
    </location>
</feature>